<protein>
    <submittedName>
        <fullName evidence="2">Nuclear transport factor 2 family protein</fullName>
    </submittedName>
</protein>
<dbReference type="InterPro" id="IPR027843">
    <property type="entry name" value="DUF4440"/>
</dbReference>
<evidence type="ECO:0000259" key="1">
    <source>
        <dbReference type="Pfam" id="PF14534"/>
    </source>
</evidence>
<dbReference type="SUPFAM" id="SSF54427">
    <property type="entry name" value="NTF2-like"/>
    <property type="match status" value="1"/>
</dbReference>
<sequence>MENIQKVLDEYFAAWNEGFISKNGEGIRHYMSPEFVGYWAHANLNKPDEYGYNYDLDDVLRQYGKAEKSFEILCVTERKNGDEMIVVGRETNLINNEPYCAQCMFIWRKENGVWKLLREYIELER</sequence>
<comment type="caution">
    <text evidence="2">The sequence shown here is derived from an EMBL/GenBank/DDBJ whole genome shotgun (WGS) entry which is preliminary data.</text>
</comment>
<keyword evidence="3" id="KW-1185">Reference proteome</keyword>
<dbReference type="Proteomes" id="UP001282284">
    <property type="component" value="Unassembled WGS sequence"/>
</dbReference>
<feature type="domain" description="DUF4440" evidence="1">
    <location>
        <begin position="11"/>
        <end position="116"/>
    </location>
</feature>
<organism evidence="2 3">
    <name type="scientific">Sporosarcina saromensis</name>
    <dbReference type="NCBI Taxonomy" id="359365"/>
    <lineage>
        <taxon>Bacteria</taxon>
        <taxon>Bacillati</taxon>
        <taxon>Bacillota</taxon>
        <taxon>Bacilli</taxon>
        <taxon>Bacillales</taxon>
        <taxon>Caryophanaceae</taxon>
        <taxon>Sporosarcina</taxon>
    </lineage>
</organism>
<dbReference type="Pfam" id="PF14534">
    <property type="entry name" value="DUF4440"/>
    <property type="match status" value="1"/>
</dbReference>
<dbReference type="EMBL" id="JAUBDI010000012">
    <property type="protein sequence ID" value="MDW0114094.1"/>
    <property type="molecule type" value="Genomic_DNA"/>
</dbReference>
<evidence type="ECO:0000313" key="3">
    <source>
        <dbReference type="Proteomes" id="UP001282284"/>
    </source>
</evidence>
<evidence type="ECO:0000313" key="2">
    <source>
        <dbReference type="EMBL" id="MDW0114094.1"/>
    </source>
</evidence>
<accession>A0ABU4GAR8</accession>
<proteinExistence type="predicted"/>
<name>A0ABU4GAR8_9BACL</name>
<dbReference type="InterPro" id="IPR032710">
    <property type="entry name" value="NTF2-like_dom_sf"/>
</dbReference>
<dbReference type="RefSeq" id="WP_317944883.1">
    <property type="nucleotide sequence ID" value="NZ_JAUBDI010000012.1"/>
</dbReference>
<gene>
    <name evidence="2" type="ORF">QT711_12930</name>
</gene>
<dbReference type="Gene3D" id="3.10.450.50">
    <property type="match status" value="1"/>
</dbReference>
<reference evidence="2 3" key="1">
    <citation type="submission" date="2023-06" db="EMBL/GenBank/DDBJ databases">
        <title>Sporosarcina sp. nov., isolated from Korean traditional fermented seafood 'Jeotgal'.</title>
        <authorList>
            <person name="Yang A.I."/>
            <person name="Shin N.-R."/>
        </authorList>
    </citation>
    <scope>NUCLEOTIDE SEQUENCE [LARGE SCALE GENOMIC DNA]</scope>
    <source>
        <strain evidence="2 3">KCTC13119</strain>
    </source>
</reference>